<evidence type="ECO:0000256" key="6">
    <source>
        <dbReference type="ARBA" id="ARBA00023212"/>
    </source>
</evidence>
<dbReference type="GO" id="GO:0005814">
    <property type="term" value="C:centriole"/>
    <property type="evidence" value="ECO:0007669"/>
    <property type="project" value="UniProtKB-SubCell"/>
</dbReference>
<feature type="compositionally biased region" description="Acidic residues" evidence="10">
    <location>
        <begin position="1096"/>
        <end position="1105"/>
    </location>
</feature>
<dbReference type="InterPro" id="IPR037962">
    <property type="entry name" value="Neuralized"/>
</dbReference>
<reference evidence="13" key="1">
    <citation type="submission" date="2025-08" db="UniProtKB">
        <authorList>
            <consortium name="RefSeq"/>
        </authorList>
    </citation>
    <scope>IDENTIFICATION</scope>
</reference>
<dbReference type="Proteomes" id="UP000694906">
    <property type="component" value="Unplaced"/>
</dbReference>
<keyword evidence="12" id="KW-1185">Reference proteome</keyword>
<dbReference type="SUPFAM" id="SSF49899">
    <property type="entry name" value="Concanavalin A-like lectins/glucanases"/>
    <property type="match status" value="2"/>
</dbReference>
<evidence type="ECO:0000313" key="12">
    <source>
        <dbReference type="Proteomes" id="UP000694906"/>
    </source>
</evidence>
<dbReference type="RefSeq" id="XP_021093997.1">
    <property type="nucleotide sequence ID" value="XM_021238338.1"/>
</dbReference>
<dbReference type="PANTHER" id="PTHR12429:SF14">
    <property type="entry name" value="NEURALIZED-LIKE PROTEIN 4"/>
    <property type="match status" value="1"/>
</dbReference>
<dbReference type="CTD" id="84461"/>
<feature type="domain" description="NHR" evidence="11">
    <location>
        <begin position="1121"/>
        <end position="1284"/>
    </location>
</feature>
<evidence type="ECO:0000256" key="7">
    <source>
        <dbReference type="ARBA" id="ARBA00060334"/>
    </source>
</evidence>
<keyword evidence="5" id="KW-0832">Ubl conjugation</keyword>
<dbReference type="FunFam" id="2.60.120.920:FF:000014">
    <property type="entry name" value="neuralized-like protein 4 isoform X2"/>
    <property type="match status" value="1"/>
</dbReference>
<feature type="domain" description="NHR" evidence="11">
    <location>
        <begin position="498"/>
        <end position="677"/>
    </location>
</feature>
<evidence type="ECO:0000259" key="11">
    <source>
        <dbReference type="PROSITE" id="PS51065"/>
    </source>
</evidence>
<evidence type="ECO:0000256" key="3">
    <source>
        <dbReference type="ARBA" id="ARBA00022737"/>
    </source>
</evidence>
<feature type="region of interest" description="Disordered" evidence="10">
    <location>
        <begin position="680"/>
        <end position="707"/>
    </location>
</feature>
<feature type="compositionally biased region" description="Pro residues" evidence="10">
    <location>
        <begin position="207"/>
        <end position="216"/>
    </location>
</feature>
<keyword evidence="2" id="KW-0963">Cytoplasm</keyword>
<sequence length="1552" mass="166232">MAAGSGGSGGSGGGPGPGPGGGGGPGSSGPGPGSSGGLGTVGELHPRTGRLVSLSACGRTARRQQPGQEFNHGLVLSREPLRDGRVFTVRIDRKVNSWSGSIEIGVTALDPSVLDFPSSATGLKGGSWVVSGCSVLKDGRSVLEEYGQDLDQLGEGDRVGVEKTAAGELRLWVNGRDCGVAATGLPARVWAVVDLYGKCTQITVLPPEPGFSPPTPISTTPLEPSAPPEDSVLAEQGTSEDEDFASMELSEVVSNAILSAYNGGLLNVNLSSPPAGDGLGSSSTATSPILTSNDALLFHEKCGTLIKLSNNNKTAERRRPLDEFNNGVVMTNRPLRDNEMFEIRIDKLVDKWSGSIEIGVTTHNPNNLEYPATMTNLQSGTIMMSGCGILTNGKGTRREYCEFSLDELQEGDHIGLTRKSNSALHFFINGIDQGVATPLTPPVVYGVVDLYGMAVKVTIVHNNNHTDRLRRNNAILRALSPEGALRRTVPAAQAEPERLLFHPNCGQKAAITHEGRTALRPQYGPWGSNGIEGASATDDFNHGVVLSSRALRDGEVFQVRIDKMVDKWAGSIEIGVTTHNPAYLQLPSTMTNLRSGTWMMTGNGVMHNGTTILDEYGHNLDRLKAGDTVGVVRREDGTLHFFVNGMTQGPAAWNVPPGVYAVVDLYGQAAQATIVDDMEVPPIPEPLPEGNNQVSPSSPSSGAGGSDLRFHQLHGSNAVITNGGRTALRHNCRSEFNDAIVISNRALRDGELFEIVIQKMVDRWSGSIEAGVTAIRPEDLEFPNTMTDIDYDTWMLSGTAIMQDGNTMRNNYGCDLDALGTGARIGMMRTAKGDLHYFINGQDQGAACSGLPPGKEVYAVVDLYGQCVQVSITNATGPMDNSLATSNTATEKSFPLHSPVAGVAHRFHSTCGKNVTLEEDGTRAVRAVGYAHGLVFSTKELKAEEVFEVKVEELDEKWAGSLRLGLTTLVPGEMGPGAGSGPGLPPSLPELRTKTTWMVSSCEVRRDGQLQKMNYGRNLERLGVGSHVGIRRGADDTMHILVDGEDMGPAATGIAKNVWAVLDLYGPVRSVSIVSSTRLEEPEVTQPPSPSSDIGSEGEDDDESEERGLGGQSQMGIMPTVLEFLENHGKNILLSNGNRTATRVASYNQGIVVISQPLVPQLLVQVRIDFLNRQWTSSLVLGVITCPPERLNFPASACALKRAAWLLRGRGVFHNGLKICEKFGPNLDTCPEGTILGLRLDSSGGLHLHVNGVDQGVAVPDVPQPCHALVDLYGQCEQVTIVSPEPGAASGKSAGTQGDMEKADMVDGIKESVCWGPPPAANSLKSCEYHALCSRFQELLLLPEDYFVPPPKRSLCYCESCWKLRGDEAHRRRGEPPREYSLPFGWCRFNLRMNPHLEAGTLTKKWHMAYHGSNVAAVRRVLDRGELGAGTASILSCRPLKGEPGVGFQEPGENCAPPREEQPPPVLLSPSLQYAGAETLASKVQFRDPKSQRTHQAQVAFQVCVRPGSYTHGPPSAALREPPDPHFSPAELEWVTKEKGATLLYALLVRVE</sequence>
<gene>
    <name evidence="13" type="primary">Neurl4</name>
</gene>
<feature type="region of interest" description="Disordered" evidence="10">
    <location>
        <begin position="207"/>
        <end position="241"/>
    </location>
</feature>
<comment type="function">
    <text evidence="7">Promotes CCP110 ubiquitination and proteasome-dependent degradation. By counteracting accumulation of CP110, maintains normal centriolar homeostasis and preventing formation of ectopic microtubular organizing centers.</text>
</comment>
<dbReference type="PROSITE" id="PS51065">
    <property type="entry name" value="NHR"/>
    <property type="match status" value="6"/>
</dbReference>
<feature type="region of interest" description="Disordered" evidence="10">
    <location>
        <begin position="1077"/>
        <end position="1113"/>
    </location>
</feature>
<keyword evidence="6" id="KW-0206">Cytoskeleton</keyword>
<keyword evidence="4" id="KW-0833">Ubl conjugation pathway</keyword>
<dbReference type="PANTHER" id="PTHR12429">
    <property type="entry name" value="NEURALIZED"/>
    <property type="match status" value="1"/>
</dbReference>
<evidence type="ECO:0000256" key="2">
    <source>
        <dbReference type="ARBA" id="ARBA00022490"/>
    </source>
</evidence>
<comment type="subcellular location">
    <subcellularLocation>
        <location evidence="1">Cytoplasm</location>
        <location evidence="1">Cytoskeleton</location>
        <location evidence="1">Microtubule organizing center</location>
        <location evidence="1">Centrosome</location>
        <location evidence="1">Centriole</location>
    </subcellularLocation>
</comment>
<organism evidence="12 13">
    <name type="scientific">Heterocephalus glaber</name>
    <name type="common">Naked mole rat</name>
    <dbReference type="NCBI Taxonomy" id="10181"/>
    <lineage>
        <taxon>Eukaryota</taxon>
        <taxon>Metazoa</taxon>
        <taxon>Chordata</taxon>
        <taxon>Craniata</taxon>
        <taxon>Vertebrata</taxon>
        <taxon>Euteleostomi</taxon>
        <taxon>Mammalia</taxon>
        <taxon>Eutheria</taxon>
        <taxon>Euarchontoglires</taxon>
        <taxon>Glires</taxon>
        <taxon>Rodentia</taxon>
        <taxon>Hystricomorpha</taxon>
        <taxon>Bathyergidae</taxon>
        <taxon>Heterocephalus</taxon>
    </lineage>
</organism>
<dbReference type="InterPro" id="IPR006573">
    <property type="entry name" value="NHR_dom"/>
</dbReference>
<keyword evidence="3" id="KW-0677">Repeat</keyword>
<feature type="domain" description="NHR" evidence="11">
    <location>
        <begin position="41"/>
        <end position="207"/>
    </location>
</feature>
<evidence type="ECO:0000313" key="13">
    <source>
        <dbReference type="RefSeq" id="XP_021093997.1"/>
    </source>
</evidence>
<dbReference type="GO" id="GO:0061630">
    <property type="term" value="F:ubiquitin protein ligase activity"/>
    <property type="evidence" value="ECO:0007669"/>
    <property type="project" value="TreeGrafter"/>
</dbReference>
<evidence type="ECO:0000256" key="1">
    <source>
        <dbReference type="ARBA" id="ARBA00004114"/>
    </source>
</evidence>
<dbReference type="Pfam" id="PF07177">
    <property type="entry name" value="Neuralized"/>
    <property type="match status" value="6"/>
</dbReference>
<protein>
    <recommendedName>
        <fullName evidence="9">Neuralized-like protein 4</fullName>
    </recommendedName>
</protein>
<feature type="domain" description="NHR" evidence="11">
    <location>
        <begin position="904"/>
        <end position="1076"/>
    </location>
</feature>
<name>A0AAX6RE16_HETGA</name>
<feature type="region of interest" description="Disordered" evidence="10">
    <location>
        <begin position="1"/>
        <end position="45"/>
    </location>
</feature>
<evidence type="ECO:0000256" key="8">
    <source>
        <dbReference type="ARBA" id="ARBA00065547"/>
    </source>
</evidence>
<dbReference type="GeneID" id="101717362"/>
<dbReference type="SMART" id="SM00588">
    <property type="entry name" value="NEUZ"/>
    <property type="match status" value="6"/>
</dbReference>
<accession>A0AAX6RE16</accession>
<dbReference type="FunFam" id="2.60.120.920:FF:000016">
    <property type="entry name" value="neuralized-like protein 4 isoform X2"/>
    <property type="match status" value="1"/>
</dbReference>
<dbReference type="InterPro" id="IPR013320">
    <property type="entry name" value="ConA-like_dom_sf"/>
</dbReference>
<evidence type="ECO:0000256" key="9">
    <source>
        <dbReference type="ARBA" id="ARBA00073992"/>
    </source>
</evidence>
<dbReference type="InterPro" id="IPR043136">
    <property type="entry name" value="B30.2/SPRY_sf"/>
</dbReference>
<feature type="domain" description="NHR" evidence="11">
    <location>
        <begin position="295"/>
        <end position="462"/>
    </location>
</feature>
<dbReference type="Gene3D" id="2.60.120.920">
    <property type="match status" value="6"/>
</dbReference>
<feature type="compositionally biased region" description="Gly residues" evidence="10">
    <location>
        <begin position="1"/>
        <end position="40"/>
    </location>
</feature>
<evidence type="ECO:0000256" key="4">
    <source>
        <dbReference type="ARBA" id="ARBA00022786"/>
    </source>
</evidence>
<comment type="subunit">
    <text evidence="8">Interacts with CCP110; this interaction propmotes CCP110 ubiquitination and degradation via the proteasome pathway. Via its interaction with CCP110, may indirectly interact with CEP97. Interacts with the E3 ubiquitin-protein ligase HERC2 and UBE3A. May interact with MAPK6 and hence mediate MAPK6 interaction with UBE3A. Interaction with UBE3A may be indirect and mediated by HERC2.</text>
</comment>
<evidence type="ECO:0000256" key="5">
    <source>
        <dbReference type="ARBA" id="ARBA00022843"/>
    </source>
</evidence>
<proteinExistence type="predicted"/>
<dbReference type="FunFam" id="2.60.120.920:FF:000001">
    <property type="entry name" value="neuralized-like protein 4 isoform X1"/>
    <property type="match status" value="4"/>
</dbReference>
<feature type="domain" description="NHR" evidence="11">
    <location>
        <begin position="707"/>
        <end position="875"/>
    </location>
</feature>
<dbReference type="CDD" id="cd12887">
    <property type="entry name" value="SPRY_NHR_like"/>
    <property type="match status" value="6"/>
</dbReference>
<evidence type="ECO:0000256" key="10">
    <source>
        <dbReference type="SAM" id="MobiDB-lite"/>
    </source>
</evidence>